<proteinExistence type="predicted"/>
<dbReference type="Proteomes" id="UP001497700">
    <property type="component" value="Unassembled WGS sequence"/>
</dbReference>
<keyword evidence="2" id="KW-1185">Reference proteome</keyword>
<name>A0ACB9ZAK8_9PEZI</name>
<protein>
    <submittedName>
        <fullName evidence="1">Glutathione S-transferase domain-containing protein</fullName>
    </submittedName>
</protein>
<gene>
    <name evidence="1" type="ORF">F4820DRAFT_445338</name>
</gene>
<reference evidence="1 2" key="1">
    <citation type="journal article" date="2022" name="New Phytol.">
        <title>Ecological generalism drives hyperdiversity of secondary metabolite gene clusters in xylarialean endophytes.</title>
        <authorList>
            <person name="Franco M.E.E."/>
            <person name="Wisecaver J.H."/>
            <person name="Arnold A.E."/>
            <person name="Ju Y.M."/>
            <person name="Slot J.C."/>
            <person name="Ahrendt S."/>
            <person name="Moore L.P."/>
            <person name="Eastman K.E."/>
            <person name="Scott K."/>
            <person name="Konkel Z."/>
            <person name="Mondo S.J."/>
            <person name="Kuo A."/>
            <person name="Hayes R.D."/>
            <person name="Haridas S."/>
            <person name="Andreopoulos B."/>
            <person name="Riley R."/>
            <person name="LaButti K."/>
            <person name="Pangilinan J."/>
            <person name="Lipzen A."/>
            <person name="Amirebrahimi M."/>
            <person name="Yan J."/>
            <person name="Adam C."/>
            <person name="Keymanesh K."/>
            <person name="Ng V."/>
            <person name="Louie K."/>
            <person name="Northen T."/>
            <person name="Drula E."/>
            <person name="Henrissat B."/>
            <person name="Hsieh H.M."/>
            <person name="Youens-Clark K."/>
            <person name="Lutzoni F."/>
            <person name="Miadlikowska J."/>
            <person name="Eastwood D.C."/>
            <person name="Hamelin R.C."/>
            <person name="Grigoriev I.V."/>
            <person name="U'Ren J.M."/>
        </authorList>
    </citation>
    <scope>NUCLEOTIDE SEQUENCE [LARGE SCALE GENOMIC DNA]</scope>
    <source>
        <strain evidence="1 2">CBS 119005</strain>
    </source>
</reference>
<sequence length="268" mass="30216">MSAPKRQKSSKDVPYELIYWPGIPGRGEHVRLALEEAGATYTDTAQIEKGIEQVTAQISEGNVGDDLNPPPLAPPILRHGDLLISQTPNILLYLGPRLGLVPPEDDEEHPDALYKVNALVLTALDGLSNEVHDCHHPIATGLYYEDQKEEAKRKSKDFVDNRLPKFLGYFERVLQGKASGEGPWLYGGQLTYADLVLFQCVDGIKYAFRKALSAAEKSGKYAHVFKLYDAVKERPRIQEYLASKRRQEYSMGIYRYYEELDFGPEGRD</sequence>
<evidence type="ECO:0000313" key="2">
    <source>
        <dbReference type="Proteomes" id="UP001497700"/>
    </source>
</evidence>
<accession>A0ACB9ZAK8</accession>
<dbReference type="EMBL" id="MU393440">
    <property type="protein sequence ID" value="KAI4868200.1"/>
    <property type="molecule type" value="Genomic_DNA"/>
</dbReference>
<organism evidence="1 2">
    <name type="scientific">Hypoxylon rubiginosum</name>
    <dbReference type="NCBI Taxonomy" id="110542"/>
    <lineage>
        <taxon>Eukaryota</taxon>
        <taxon>Fungi</taxon>
        <taxon>Dikarya</taxon>
        <taxon>Ascomycota</taxon>
        <taxon>Pezizomycotina</taxon>
        <taxon>Sordariomycetes</taxon>
        <taxon>Xylariomycetidae</taxon>
        <taxon>Xylariales</taxon>
        <taxon>Hypoxylaceae</taxon>
        <taxon>Hypoxylon</taxon>
    </lineage>
</organism>
<evidence type="ECO:0000313" key="1">
    <source>
        <dbReference type="EMBL" id="KAI4868200.1"/>
    </source>
</evidence>
<comment type="caution">
    <text evidence="1">The sequence shown here is derived from an EMBL/GenBank/DDBJ whole genome shotgun (WGS) entry which is preliminary data.</text>
</comment>